<reference evidence="1 2" key="1">
    <citation type="journal article" date="2020" name="IScience">
        <title>Genome Sequencing of the Endangered Kingdonia uniflora (Circaeasteraceae, Ranunculales) Reveals Potential Mechanisms of Evolutionary Specialization.</title>
        <authorList>
            <person name="Sun Y."/>
            <person name="Deng T."/>
            <person name="Zhang A."/>
            <person name="Moore M.J."/>
            <person name="Landis J.B."/>
            <person name="Lin N."/>
            <person name="Zhang H."/>
            <person name="Zhang X."/>
            <person name="Huang J."/>
            <person name="Zhang X."/>
            <person name="Sun H."/>
            <person name="Wang H."/>
        </authorList>
    </citation>
    <scope>NUCLEOTIDE SEQUENCE [LARGE SCALE GENOMIC DNA]</scope>
    <source>
        <strain evidence="1">TB1705</strain>
        <tissue evidence="1">Leaf</tissue>
    </source>
</reference>
<accession>A0A7J7MU81</accession>
<dbReference type="AlphaFoldDB" id="A0A7J7MU81"/>
<protein>
    <submittedName>
        <fullName evidence="1">Uncharacterized protein</fullName>
    </submittedName>
</protein>
<comment type="caution">
    <text evidence="1">The sequence shown here is derived from an EMBL/GenBank/DDBJ whole genome shotgun (WGS) entry which is preliminary data.</text>
</comment>
<dbReference type="EMBL" id="JACGCM010001226">
    <property type="protein sequence ID" value="KAF6158377.1"/>
    <property type="molecule type" value="Genomic_DNA"/>
</dbReference>
<name>A0A7J7MU81_9MAGN</name>
<evidence type="ECO:0000313" key="1">
    <source>
        <dbReference type="EMBL" id="KAF6158377.1"/>
    </source>
</evidence>
<proteinExistence type="predicted"/>
<evidence type="ECO:0000313" key="2">
    <source>
        <dbReference type="Proteomes" id="UP000541444"/>
    </source>
</evidence>
<sequence>MGVSFKVAKVGTRFRQKITQTEETDDGVKEKPSTIEGDFVGANVADFSDSLAHTGSSPLPEDLEVSFTLNLFPDGFSIGKAIELDTNGVTCSKGNSLATVPRSTKAIASLWLGIQEAILCKYIHFS</sequence>
<dbReference type="Proteomes" id="UP000541444">
    <property type="component" value="Unassembled WGS sequence"/>
</dbReference>
<gene>
    <name evidence="1" type="ORF">GIB67_022457</name>
</gene>
<dbReference type="OrthoDB" id="1932706at2759"/>
<organism evidence="1 2">
    <name type="scientific">Kingdonia uniflora</name>
    <dbReference type="NCBI Taxonomy" id="39325"/>
    <lineage>
        <taxon>Eukaryota</taxon>
        <taxon>Viridiplantae</taxon>
        <taxon>Streptophyta</taxon>
        <taxon>Embryophyta</taxon>
        <taxon>Tracheophyta</taxon>
        <taxon>Spermatophyta</taxon>
        <taxon>Magnoliopsida</taxon>
        <taxon>Ranunculales</taxon>
        <taxon>Circaeasteraceae</taxon>
        <taxon>Kingdonia</taxon>
    </lineage>
</organism>
<keyword evidence="2" id="KW-1185">Reference proteome</keyword>